<evidence type="ECO:0000256" key="5">
    <source>
        <dbReference type="ARBA" id="ARBA00022454"/>
    </source>
</evidence>
<dbReference type="Proteomes" id="UP001385951">
    <property type="component" value="Unassembled WGS sequence"/>
</dbReference>
<keyword evidence="20" id="KW-1185">Reference proteome</keyword>
<keyword evidence="5" id="KW-0158">Chromosome</keyword>
<evidence type="ECO:0000256" key="7">
    <source>
        <dbReference type="ARBA" id="ARBA00022618"/>
    </source>
</evidence>
<feature type="compositionally biased region" description="Acidic residues" evidence="18">
    <location>
        <begin position="117"/>
        <end position="127"/>
    </location>
</feature>
<dbReference type="EMBL" id="JASBNA010000015">
    <property type="protein sequence ID" value="KAK7686824.1"/>
    <property type="molecule type" value="Genomic_DNA"/>
</dbReference>
<dbReference type="GO" id="GO:0005874">
    <property type="term" value="C:microtubule"/>
    <property type="evidence" value="ECO:0007669"/>
    <property type="project" value="UniProtKB-KW"/>
</dbReference>
<dbReference type="InterPro" id="IPR013965">
    <property type="entry name" value="DASH_Dad3"/>
</dbReference>
<keyword evidence="12" id="KW-0206">Cytoskeleton</keyword>
<evidence type="ECO:0000256" key="18">
    <source>
        <dbReference type="SAM" id="MobiDB-lite"/>
    </source>
</evidence>
<dbReference type="PANTHER" id="PTHR28017:SF1">
    <property type="entry name" value="DASH COMPLEX SUBUNIT DAD3"/>
    <property type="match status" value="1"/>
</dbReference>
<evidence type="ECO:0000256" key="4">
    <source>
        <dbReference type="ARBA" id="ARBA00006277"/>
    </source>
</evidence>
<keyword evidence="13" id="KW-0539">Nucleus</keyword>
<keyword evidence="6" id="KW-0963">Cytoplasm</keyword>
<evidence type="ECO:0000256" key="2">
    <source>
        <dbReference type="ARBA" id="ARBA00004186"/>
    </source>
</evidence>
<evidence type="ECO:0000256" key="11">
    <source>
        <dbReference type="ARBA" id="ARBA00022838"/>
    </source>
</evidence>
<keyword evidence="9" id="KW-0498">Mitosis</keyword>
<dbReference type="GO" id="GO:0008608">
    <property type="term" value="P:attachment of spindle microtubules to kinetochore"/>
    <property type="evidence" value="ECO:0007669"/>
    <property type="project" value="InterPro"/>
</dbReference>
<evidence type="ECO:0000256" key="14">
    <source>
        <dbReference type="ARBA" id="ARBA00023306"/>
    </source>
</evidence>
<keyword evidence="10" id="KW-0159">Chromosome partition</keyword>
<reference evidence="19 20" key="1">
    <citation type="submission" date="2022-09" db="EMBL/GenBank/DDBJ databases">
        <authorList>
            <person name="Palmer J.M."/>
        </authorList>
    </citation>
    <scope>NUCLEOTIDE SEQUENCE [LARGE SCALE GENOMIC DNA]</scope>
    <source>
        <strain evidence="19 20">DSM 7382</strain>
    </source>
</reference>
<organism evidence="19 20">
    <name type="scientific">Cerrena zonata</name>
    <dbReference type="NCBI Taxonomy" id="2478898"/>
    <lineage>
        <taxon>Eukaryota</taxon>
        <taxon>Fungi</taxon>
        <taxon>Dikarya</taxon>
        <taxon>Basidiomycota</taxon>
        <taxon>Agaricomycotina</taxon>
        <taxon>Agaricomycetes</taxon>
        <taxon>Polyporales</taxon>
        <taxon>Cerrenaceae</taxon>
        <taxon>Cerrena</taxon>
    </lineage>
</organism>
<evidence type="ECO:0000256" key="3">
    <source>
        <dbReference type="ARBA" id="ARBA00004629"/>
    </source>
</evidence>
<evidence type="ECO:0000256" key="6">
    <source>
        <dbReference type="ARBA" id="ARBA00022490"/>
    </source>
</evidence>
<name>A0AAW0G5W9_9APHY</name>
<evidence type="ECO:0000256" key="17">
    <source>
        <dbReference type="ARBA" id="ARBA00044305"/>
    </source>
</evidence>
<evidence type="ECO:0000256" key="16">
    <source>
        <dbReference type="ARBA" id="ARBA00044179"/>
    </source>
</evidence>
<proteinExistence type="inferred from homology"/>
<dbReference type="Pfam" id="PF08656">
    <property type="entry name" value="DASH_Dad3"/>
    <property type="match status" value="1"/>
</dbReference>
<keyword evidence="11" id="KW-0995">Kinetochore</keyword>
<evidence type="ECO:0000256" key="12">
    <source>
        <dbReference type="ARBA" id="ARBA00023212"/>
    </source>
</evidence>
<dbReference type="AlphaFoldDB" id="A0AAW0G5W9"/>
<evidence type="ECO:0000256" key="15">
    <source>
        <dbReference type="ARBA" id="ARBA00023328"/>
    </source>
</evidence>
<feature type="region of interest" description="Disordered" evidence="18">
    <location>
        <begin position="107"/>
        <end position="127"/>
    </location>
</feature>
<evidence type="ECO:0000256" key="9">
    <source>
        <dbReference type="ARBA" id="ARBA00022776"/>
    </source>
</evidence>
<evidence type="ECO:0000256" key="8">
    <source>
        <dbReference type="ARBA" id="ARBA00022701"/>
    </source>
</evidence>
<evidence type="ECO:0000313" key="19">
    <source>
        <dbReference type="EMBL" id="KAK7686824.1"/>
    </source>
</evidence>
<feature type="compositionally biased region" description="Polar residues" evidence="18">
    <location>
        <begin position="107"/>
        <end position="116"/>
    </location>
</feature>
<accession>A0AAW0G5W9</accession>
<dbReference type="PANTHER" id="PTHR28017">
    <property type="entry name" value="DASH COMPLEX SUBUNIT DAD3"/>
    <property type="match status" value="1"/>
</dbReference>
<keyword evidence="14" id="KW-0131">Cell cycle</keyword>
<dbReference type="GO" id="GO:0042729">
    <property type="term" value="C:DASH complex"/>
    <property type="evidence" value="ECO:0007669"/>
    <property type="project" value="InterPro"/>
</dbReference>
<comment type="caution">
    <text evidence="19">The sequence shown here is derived from an EMBL/GenBank/DDBJ whole genome shotgun (WGS) entry which is preliminary data.</text>
</comment>
<sequence>MVKDILTADYSKDPLLLPLEAQILAQYQLLAVKLNTLSDEIRKLNHTNVKTTSENSLDQIDGSATELAETLRGLELKIGLVYTLFKGAVYSLFLQGAEEKQVLNEDLINTSGQAQDESQEYPSDEES</sequence>
<comment type="subcellular location">
    <subcellularLocation>
        <location evidence="3">Chromosome</location>
        <location evidence="3">Centromere</location>
        <location evidence="3">Kinetochore</location>
    </subcellularLocation>
    <subcellularLocation>
        <location evidence="2">Cytoplasm</location>
        <location evidence="2">Cytoskeleton</location>
        <location evidence="2">Spindle</location>
    </subcellularLocation>
    <subcellularLocation>
        <location evidence="1">Nucleus</location>
    </subcellularLocation>
</comment>
<dbReference type="GO" id="GO:0051010">
    <property type="term" value="F:microtubule plus-end binding"/>
    <property type="evidence" value="ECO:0007669"/>
    <property type="project" value="TreeGrafter"/>
</dbReference>
<comment type="similarity">
    <text evidence="4">Belongs to the DASH complex DAD3 family.</text>
</comment>
<keyword evidence="7" id="KW-0132">Cell division</keyword>
<keyword evidence="8" id="KW-0493">Microtubule</keyword>
<evidence type="ECO:0000256" key="10">
    <source>
        <dbReference type="ARBA" id="ARBA00022829"/>
    </source>
</evidence>
<protein>
    <recommendedName>
        <fullName evidence="16">DASH complex subunit DAD3</fullName>
    </recommendedName>
    <alternativeName>
        <fullName evidence="17">Outer kinetochore protein DAD3</fullName>
    </alternativeName>
</protein>
<evidence type="ECO:0000256" key="1">
    <source>
        <dbReference type="ARBA" id="ARBA00004123"/>
    </source>
</evidence>
<dbReference type="GO" id="GO:0051301">
    <property type="term" value="P:cell division"/>
    <property type="evidence" value="ECO:0007669"/>
    <property type="project" value="UniProtKB-KW"/>
</dbReference>
<evidence type="ECO:0000256" key="13">
    <source>
        <dbReference type="ARBA" id="ARBA00023242"/>
    </source>
</evidence>
<keyword evidence="15" id="KW-0137">Centromere</keyword>
<evidence type="ECO:0000313" key="20">
    <source>
        <dbReference type="Proteomes" id="UP001385951"/>
    </source>
</evidence>
<dbReference type="GO" id="GO:0072686">
    <property type="term" value="C:mitotic spindle"/>
    <property type="evidence" value="ECO:0007669"/>
    <property type="project" value="InterPro"/>
</dbReference>
<gene>
    <name evidence="19" type="ORF">QCA50_009899</name>
</gene>